<evidence type="ECO:0000313" key="9">
    <source>
        <dbReference type="Proteomes" id="UP000006671"/>
    </source>
</evidence>
<dbReference type="AlphaFoldDB" id="D2VWQ8"/>
<organism evidence="9">
    <name type="scientific">Naegleria gruberi</name>
    <name type="common">Amoeba</name>
    <dbReference type="NCBI Taxonomy" id="5762"/>
    <lineage>
        <taxon>Eukaryota</taxon>
        <taxon>Discoba</taxon>
        <taxon>Heterolobosea</taxon>
        <taxon>Tetramitia</taxon>
        <taxon>Eutetramitia</taxon>
        <taxon>Vahlkampfiidae</taxon>
        <taxon>Naegleria</taxon>
    </lineage>
</organism>
<feature type="domain" description="MRH" evidence="7">
    <location>
        <begin position="106"/>
        <end position="243"/>
    </location>
</feature>
<evidence type="ECO:0000259" key="7">
    <source>
        <dbReference type="PROSITE" id="PS51914"/>
    </source>
</evidence>
<dbReference type="VEuPathDB" id="AmoebaDB:NAEGRDRAFT_52864"/>
<dbReference type="KEGG" id="ngr:NAEGRDRAFT_52864"/>
<dbReference type="OMA" id="TIYCIPE"/>
<dbReference type="GeneID" id="8862756"/>
<dbReference type="PROSITE" id="PS51914">
    <property type="entry name" value="MRH"/>
    <property type="match status" value="1"/>
</dbReference>
<evidence type="ECO:0000256" key="2">
    <source>
        <dbReference type="ARBA" id="ARBA00022729"/>
    </source>
</evidence>
<name>D2VWQ8_NAEGR</name>
<evidence type="ECO:0000256" key="6">
    <source>
        <dbReference type="SAM" id="SignalP"/>
    </source>
</evidence>
<keyword evidence="4" id="KW-1015">Disulfide bond</keyword>
<sequence length="357" mass="40991">MMCILLLIGFGSANGEIGSSSNSNNLLSDINPKYKIKITENINVLSDVENMDIVYMNFEKELHRCHIPVKKNNSQSEETVKKETLEEKTERIKKEIVENIFPKFISNCYFRIAGWWLYEFCFNKFVRQFHQEQHTVTNEYFLGYSKEQSPTNKNVKYFDINFNEQTPEESYISIPFEKGTPCDLTKQPRTLELRMYCATDLKRRQLTNPNAHGEASAHFVGDIEEPSTCSYSLKFYSNHLCKLEGFAPKKEYESNTIYCIPETVFSNEEKDVDLMKAITEESEKILMSDDLDSDVVTSTEIIGGEETKTENQQSENNDENSKTETTSTPPIDATTSSTTTQDSTTPPETIAEKQEEK</sequence>
<feature type="region of interest" description="Disordered" evidence="5">
    <location>
        <begin position="302"/>
        <end position="357"/>
    </location>
</feature>
<evidence type="ECO:0000313" key="8">
    <source>
        <dbReference type="EMBL" id="EFC38741.1"/>
    </source>
</evidence>
<proteinExistence type="predicted"/>
<dbReference type="GO" id="GO:0030968">
    <property type="term" value="P:endoplasmic reticulum unfolded protein response"/>
    <property type="evidence" value="ECO:0007669"/>
    <property type="project" value="InterPro"/>
</dbReference>
<dbReference type="PANTHER" id="PTHR15414">
    <property type="entry name" value="OS-9-RELATED"/>
    <property type="match status" value="1"/>
</dbReference>
<keyword evidence="3" id="KW-0256">Endoplasmic reticulum</keyword>
<dbReference type="STRING" id="5762.D2VWQ8"/>
<dbReference type="GO" id="GO:0030970">
    <property type="term" value="P:retrograde protein transport, ER to cytosol"/>
    <property type="evidence" value="ECO:0007669"/>
    <property type="project" value="TreeGrafter"/>
</dbReference>
<evidence type="ECO:0000256" key="1">
    <source>
        <dbReference type="ARBA" id="ARBA00004240"/>
    </source>
</evidence>
<feature type="compositionally biased region" description="Low complexity" evidence="5">
    <location>
        <begin position="323"/>
        <end position="349"/>
    </location>
</feature>
<dbReference type="InterPro" id="IPR045149">
    <property type="entry name" value="OS-9-like"/>
</dbReference>
<evidence type="ECO:0000256" key="3">
    <source>
        <dbReference type="ARBA" id="ARBA00022824"/>
    </source>
</evidence>
<reference evidence="8 9" key="1">
    <citation type="journal article" date="2010" name="Cell">
        <title>The genome of Naegleria gruberi illuminates early eukaryotic versatility.</title>
        <authorList>
            <person name="Fritz-Laylin L.K."/>
            <person name="Prochnik S.E."/>
            <person name="Ginger M.L."/>
            <person name="Dacks J.B."/>
            <person name="Carpenter M.L."/>
            <person name="Field M.C."/>
            <person name="Kuo A."/>
            <person name="Paredez A."/>
            <person name="Chapman J."/>
            <person name="Pham J."/>
            <person name="Shu S."/>
            <person name="Neupane R."/>
            <person name="Cipriano M."/>
            <person name="Mancuso J."/>
            <person name="Tu H."/>
            <person name="Salamov A."/>
            <person name="Lindquist E."/>
            <person name="Shapiro H."/>
            <person name="Lucas S."/>
            <person name="Grigoriev I.V."/>
            <person name="Cande W.Z."/>
            <person name="Fulton C."/>
            <person name="Rokhsar D.S."/>
            <person name="Dawson S.C."/>
        </authorList>
    </citation>
    <scope>NUCLEOTIDE SEQUENCE [LARGE SCALE GENOMIC DNA]</scope>
    <source>
        <strain evidence="8 9">NEG-M</strain>
    </source>
</reference>
<protein>
    <submittedName>
        <fullName evidence="8">Predicted protein</fullName>
    </submittedName>
</protein>
<dbReference type="InterPro" id="IPR009011">
    <property type="entry name" value="Man6P_isomerase_rcpt-bd_dom_sf"/>
</dbReference>
<dbReference type="InParanoid" id="D2VWQ8"/>
<comment type="subcellular location">
    <subcellularLocation>
        <location evidence="1">Endoplasmic reticulum</location>
    </subcellularLocation>
</comment>
<dbReference type="FunCoup" id="D2VWQ8">
    <property type="interactions" value="79"/>
</dbReference>
<dbReference type="Proteomes" id="UP000006671">
    <property type="component" value="Unassembled WGS sequence"/>
</dbReference>
<keyword evidence="9" id="KW-1185">Reference proteome</keyword>
<gene>
    <name evidence="8" type="ORF">NAEGRDRAFT_52864</name>
</gene>
<dbReference type="InterPro" id="IPR044865">
    <property type="entry name" value="MRH_dom"/>
</dbReference>
<keyword evidence="2 6" id="KW-0732">Signal</keyword>
<feature type="signal peptide" evidence="6">
    <location>
        <begin position="1"/>
        <end position="15"/>
    </location>
</feature>
<dbReference type="PANTHER" id="PTHR15414:SF0">
    <property type="entry name" value="ENDOPLASMIC RETICULUM LECTIN 1"/>
    <property type="match status" value="1"/>
</dbReference>
<evidence type="ECO:0000256" key="5">
    <source>
        <dbReference type="SAM" id="MobiDB-lite"/>
    </source>
</evidence>
<dbReference type="Gene3D" id="2.70.130.10">
    <property type="entry name" value="Mannose-6-phosphate receptor binding domain"/>
    <property type="match status" value="1"/>
</dbReference>
<dbReference type="OrthoDB" id="448954at2759"/>
<dbReference type="RefSeq" id="XP_002671485.1">
    <property type="nucleotide sequence ID" value="XM_002671439.1"/>
</dbReference>
<dbReference type="InterPro" id="IPR012913">
    <property type="entry name" value="OS9-like_dom"/>
</dbReference>
<evidence type="ECO:0000256" key="4">
    <source>
        <dbReference type="ARBA" id="ARBA00023157"/>
    </source>
</evidence>
<accession>D2VWQ8</accession>
<feature type="chain" id="PRO_5012180977" evidence="6">
    <location>
        <begin position="16"/>
        <end position="357"/>
    </location>
</feature>
<dbReference type="EMBL" id="GG738905">
    <property type="protein sequence ID" value="EFC38741.1"/>
    <property type="molecule type" value="Genomic_DNA"/>
</dbReference>
<dbReference type="eggNOG" id="KOG3394">
    <property type="taxonomic scope" value="Eukaryota"/>
</dbReference>
<dbReference type="Pfam" id="PF07915">
    <property type="entry name" value="PRKCSH"/>
    <property type="match status" value="1"/>
</dbReference>
<feature type="compositionally biased region" description="Low complexity" evidence="5">
    <location>
        <begin position="302"/>
        <end position="315"/>
    </location>
</feature>
<dbReference type="GO" id="GO:0005788">
    <property type="term" value="C:endoplasmic reticulum lumen"/>
    <property type="evidence" value="ECO:0007669"/>
    <property type="project" value="TreeGrafter"/>
</dbReference>